<proteinExistence type="predicted"/>
<evidence type="ECO:0000313" key="2">
    <source>
        <dbReference type="EMBL" id="QNN58768.1"/>
    </source>
</evidence>
<keyword evidence="1" id="KW-1133">Transmembrane helix</keyword>
<dbReference type="EMBL" id="CP060714">
    <property type="protein sequence ID" value="QNN58768.1"/>
    <property type="molecule type" value="Genomic_DNA"/>
</dbReference>
<keyword evidence="1" id="KW-0812">Transmembrane</keyword>
<name>A0A7G9RT43_9BURK</name>
<dbReference type="Proteomes" id="UP000515811">
    <property type="component" value="Chromosome"/>
</dbReference>
<gene>
    <name evidence="2" type="ORF">H9K76_08145</name>
</gene>
<sequence>MKFAHAVFVAVHCLMATMFTLCALGLLWIAGAKGWEAFQNGLGHDEMFKVVEALGILAASVVALQIAQTILEEEVMRDTHISGPTRVRRFLSRFLVVLVIALAVEALITTFKASQDTDLMLNASALIGAVGLLLSGWGVFIHLNTSAEKLEPEAMEDAKSEDSKVQDRK</sequence>
<feature type="transmembrane region" description="Helical" evidence="1">
    <location>
        <begin position="123"/>
        <end position="143"/>
    </location>
</feature>
<dbReference type="RefSeq" id="WP_187599423.1">
    <property type="nucleotide sequence ID" value="NZ_CP060714.1"/>
</dbReference>
<dbReference type="AlphaFoldDB" id="A0A7G9RT43"/>
<accession>A0A7G9RT43</accession>
<reference evidence="2 3" key="1">
    <citation type="submission" date="2020-08" db="EMBL/GenBank/DDBJ databases">
        <title>Genome sequence of Diaphorobacter ruginosibacter DSM 27467T.</title>
        <authorList>
            <person name="Hyun D.-W."/>
            <person name="Bae J.-W."/>
        </authorList>
    </citation>
    <scope>NUCLEOTIDE SEQUENCE [LARGE SCALE GENOMIC DNA]</scope>
    <source>
        <strain evidence="2 3">DSM 27467</strain>
    </source>
</reference>
<feature type="transmembrane region" description="Helical" evidence="1">
    <location>
        <begin position="91"/>
        <end position="111"/>
    </location>
</feature>
<feature type="transmembrane region" description="Helical" evidence="1">
    <location>
        <begin position="7"/>
        <end position="30"/>
    </location>
</feature>
<organism evidence="2 3">
    <name type="scientific">Diaphorobacter ruginosibacter</name>
    <dbReference type="NCBI Taxonomy" id="1715720"/>
    <lineage>
        <taxon>Bacteria</taxon>
        <taxon>Pseudomonadati</taxon>
        <taxon>Pseudomonadota</taxon>
        <taxon>Betaproteobacteria</taxon>
        <taxon>Burkholderiales</taxon>
        <taxon>Comamonadaceae</taxon>
        <taxon>Diaphorobacter</taxon>
    </lineage>
</organism>
<dbReference type="KEGG" id="drg:H9K76_08145"/>
<keyword evidence="3" id="KW-1185">Reference proteome</keyword>
<evidence type="ECO:0000313" key="3">
    <source>
        <dbReference type="Proteomes" id="UP000515811"/>
    </source>
</evidence>
<protein>
    <submittedName>
        <fullName evidence="2">Uncharacterized protein</fullName>
    </submittedName>
</protein>
<keyword evidence="1" id="KW-0472">Membrane</keyword>
<feature type="transmembrane region" description="Helical" evidence="1">
    <location>
        <begin position="50"/>
        <end position="71"/>
    </location>
</feature>
<evidence type="ECO:0000256" key="1">
    <source>
        <dbReference type="SAM" id="Phobius"/>
    </source>
</evidence>